<name>A0A0C3KE08_9AGAM</name>
<gene>
    <name evidence="1" type="ORF">M407DRAFT_246086</name>
</gene>
<protein>
    <submittedName>
        <fullName evidence="1">Uncharacterized protein</fullName>
    </submittedName>
</protein>
<reference evidence="2" key="2">
    <citation type="submission" date="2015-01" db="EMBL/GenBank/DDBJ databases">
        <title>Evolutionary Origins and Diversification of the Mycorrhizal Mutualists.</title>
        <authorList>
            <consortium name="DOE Joint Genome Institute"/>
            <consortium name="Mycorrhizal Genomics Consortium"/>
            <person name="Kohler A."/>
            <person name="Kuo A."/>
            <person name="Nagy L.G."/>
            <person name="Floudas D."/>
            <person name="Copeland A."/>
            <person name="Barry K.W."/>
            <person name="Cichocki N."/>
            <person name="Veneault-Fourrey C."/>
            <person name="LaButti K."/>
            <person name="Lindquist E.A."/>
            <person name="Lipzen A."/>
            <person name="Lundell T."/>
            <person name="Morin E."/>
            <person name="Murat C."/>
            <person name="Riley R."/>
            <person name="Ohm R."/>
            <person name="Sun H."/>
            <person name="Tunlid A."/>
            <person name="Henrissat B."/>
            <person name="Grigoriev I.V."/>
            <person name="Hibbett D.S."/>
            <person name="Martin F."/>
        </authorList>
    </citation>
    <scope>NUCLEOTIDE SEQUENCE [LARGE SCALE GENOMIC DNA]</scope>
    <source>
        <strain evidence="2">MUT 4182</strain>
    </source>
</reference>
<dbReference type="HOGENOM" id="CLU_2892297_0_0_1"/>
<dbReference type="EMBL" id="KN823208">
    <property type="protein sequence ID" value="KIO19693.1"/>
    <property type="molecule type" value="Genomic_DNA"/>
</dbReference>
<dbReference type="Proteomes" id="UP000054248">
    <property type="component" value="Unassembled WGS sequence"/>
</dbReference>
<organism evidence="1 2">
    <name type="scientific">Tulasnella calospora MUT 4182</name>
    <dbReference type="NCBI Taxonomy" id="1051891"/>
    <lineage>
        <taxon>Eukaryota</taxon>
        <taxon>Fungi</taxon>
        <taxon>Dikarya</taxon>
        <taxon>Basidiomycota</taxon>
        <taxon>Agaricomycotina</taxon>
        <taxon>Agaricomycetes</taxon>
        <taxon>Cantharellales</taxon>
        <taxon>Tulasnellaceae</taxon>
        <taxon>Tulasnella</taxon>
    </lineage>
</organism>
<evidence type="ECO:0000313" key="1">
    <source>
        <dbReference type="EMBL" id="KIO19693.1"/>
    </source>
</evidence>
<reference evidence="1 2" key="1">
    <citation type="submission" date="2014-04" db="EMBL/GenBank/DDBJ databases">
        <authorList>
            <consortium name="DOE Joint Genome Institute"/>
            <person name="Kuo A."/>
            <person name="Girlanda M."/>
            <person name="Perotto S."/>
            <person name="Kohler A."/>
            <person name="Nagy L.G."/>
            <person name="Floudas D."/>
            <person name="Copeland A."/>
            <person name="Barry K.W."/>
            <person name="Cichocki N."/>
            <person name="Veneault-Fourrey C."/>
            <person name="LaButti K."/>
            <person name="Lindquist E.A."/>
            <person name="Lipzen A."/>
            <person name="Lundell T."/>
            <person name="Morin E."/>
            <person name="Murat C."/>
            <person name="Sun H."/>
            <person name="Tunlid A."/>
            <person name="Henrissat B."/>
            <person name="Grigoriev I.V."/>
            <person name="Hibbett D.S."/>
            <person name="Martin F."/>
            <person name="Nordberg H.P."/>
            <person name="Cantor M.N."/>
            <person name="Hua S.X."/>
        </authorList>
    </citation>
    <scope>NUCLEOTIDE SEQUENCE [LARGE SCALE GENOMIC DNA]</scope>
    <source>
        <strain evidence="1 2">MUT 4182</strain>
    </source>
</reference>
<accession>A0A0C3KE08</accession>
<evidence type="ECO:0000313" key="2">
    <source>
        <dbReference type="Proteomes" id="UP000054248"/>
    </source>
</evidence>
<dbReference type="AlphaFoldDB" id="A0A0C3KE08"/>
<feature type="non-terminal residue" evidence="1">
    <location>
        <position position="63"/>
    </location>
</feature>
<proteinExistence type="predicted"/>
<keyword evidence="2" id="KW-1185">Reference proteome</keyword>
<sequence>MEKHATISEADMIIILSLRGQPSQFCLEARRNRLPLCTVDTKGAHVAPNPPFRTSDTYSKCSP</sequence>